<keyword evidence="1" id="KW-0732">Signal</keyword>
<gene>
    <name evidence="2" type="ORF">DdX_05019</name>
</gene>
<organism evidence="2 3">
    <name type="scientific">Ditylenchus destructor</name>
    <dbReference type="NCBI Taxonomy" id="166010"/>
    <lineage>
        <taxon>Eukaryota</taxon>
        <taxon>Metazoa</taxon>
        <taxon>Ecdysozoa</taxon>
        <taxon>Nematoda</taxon>
        <taxon>Chromadorea</taxon>
        <taxon>Rhabditida</taxon>
        <taxon>Tylenchina</taxon>
        <taxon>Tylenchomorpha</taxon>
        <taxon>Sphaerularioidea</taxon>
        <taxon>Anguinidae</taxon>
        <taxon>Anguininae</taxon>
        <taxon>Ditylenchus</taxon>
    </lineage>
</organism>
<accession>A0AAD4NA87</accession>
<dbReference type="AlphaFoldDB" id="A0AAD4NA87"/>
<evidence type="ECO:0000313" key="2">
    <source>
        <dbReference type="EMBL" id="KAI1720773.1"/>
    </source>
</evidence>
<feature type="signal peptide" evidence="1">
    <location>
        <begin position="1"/>
        <end position="19"/>
    </location>
</feature>
<sequence length="247" mass="27897">MYISGHFVVFAVLFALISADRKAGCNFGGQNFKESQVWLHQSFFNVTCIDGIVKVINCVTSRGTRLPLGTHNFQEDGFNYKCKLRARTTNEPVIPSTTPQLSTEIPTVSEDGTEIADECDNGKSEYVREGYMVSCVTNEILGCVDINNDLVREGYYVLSKGRLRSCHIYGNGRRVKSDFKGCFNGTRDDDPSRTEFHVLKGHIWRNGDYQWKCGDEGFFLYKCHVGQSLIHTGTAWIDKDNVFNICK</sequence>
<proteinExistence type="predicted"/>
<dbReference type="Proteomes" id="UP001201812">
    <property type="component" value="Unassembled WGS sequence"/>
</dbReference>
<keyword evidence="3" id="KW-1185">Reference proteome</keyword>
<feature type="chain" id="PRO_5042053289" evidence="1">
    <location>
        <begin position="20"/>
        <end position="247"/>
    </location>
</feature>
<comment type="caution">
    <text evidence="2">The sequence shown here is derived from an EMBL/GenBank/DDBJ whole genome shotgun (WGS) entry which is preliminary data.</text>
</comment>
<evidence type="ECO:0000313" key="3">
    <source>
        <dbReference type="Proteomes" id="UP001201812"/>
    </source>
</evidence>
<protein>
    <submittedName>
        <fullName evidence="2">Abnormal cell migration protein 18</fullName>
    </submittedName>
</protein>
<dbReference type="EMBL" id="JAKKPZ010000005">
    <property type="protein sequence ID" value="KAI1720773.1"/>
    <property type="molecule type" value="Genomic_DNA"/>
</dbReference>
<reference evidence="2" key="1">
    <citation type="submission" date="2022-01" db="EMBL/GenBank/DDBJ databases">
        <title>Genome Sequence Resource for Two Populations of Ditylenchus destructor, the Migratory Endoparasitic Phytonematode.</title>
        <authorList>
            <person name="Zhang H."/>
            <person name="Lin R."/>
            <person name="Xie B."/>
        </authorList>
    </citation>
    <scope>NUCLEOTIDE SEQUENCE</scope>
    <source>
        <strain evidence="2">BazhouSP</strain>
    </source>
</reference>
<evidence type="ECO:0000256" key="1">
    <source>
        <dbReference type="SAM" id="SignalP"/>
    </source>
</evidence>
<name>A0AAD4NA87_9BILA</name>